<feature type="non-terminal residue" evidence="1">
    <location>
        <position position="141"/>
    </location>
</feature>
<gene>
    <name evidence="1" type="ORF">JOQ06_017954</name>
</gene>
<dbReference type="AlphaFoldDB" id="A0AAD6AH12"/>
<name>A0AAD6AH12_9TELE</name>
<keyword evidence="2" id="KW-1185">Reference proteome</keyword>
<proteinExistence type="predicted"/>
<dbReference type="Proteomes" id="UP001219934">
    <property type="component" value="Unassembled WGS sequence"/>
</dbReference>
<protein>
    <submittedName>
        <fullName evidence="1">Uncharacterized protein</fullName>
    </submittedName>
</protein>
<evidence type="ECO:0000313" key="2">
    <source>
        <dbReference type="Proteomes" id="UP001219934"/>
    </source>
</evidence>
<evidence type="ECO:0000313" key="1">
    <source>
        <dbReference type="EMBL" id="KAJ4925219.1"/>
    </source>
</evidence>
<reference evidence="1" key="1">
    <citation type="submission" date="2022-11" db="EMBL/GenBank/DDBJ databases">
        <title>Chromosome-level genome of Pogonophryne albipinna.</title>
        <authorList>
            <person name="Jo E."/>
        </authorList>
    </citation>
    <scope>NUCLEOTIDE SEQUENCE</scope>
    <source>
        <strain evidence="1">SGF0006</strain>
        <tissue evidence="1">Muscle</tissue>
    </source>
</reference>
<accession>A0AAD6AH12</accession>
<organism evidence="1 2">
    <name type="scientific">Pogonophryne albipinna</name>
    <dbReference type="NCBI Taxonomy" id="1090488"/>
    <lineage>
        <taxon>Eukaryota</taxon>
        <taxon>Metazoa</taxon>
        <taxon>Chordata</taxon>
        <taxon>Craniata</taxon>
        <taxon>Vertebrata</taxon>
        <taxon>Euteleostomi</taxon>
        <taxon>Actinopterygii</taxon>
        <taxon>Neopterygii</taxon>
        <taxon>Teleostei</taxon>
        <taxon>Neoteleostei</taxon>
        <taxon>Acanthomorphata</taxon>
        <taxon>Eupercaria</taxon>
        <taxon>Perciformes</taxon>
        <taxon>Notothenioidei</taxon>
        <taxon>Pogonophryne</taxon>
    </lineage>
</organism>
<feature type="non-terminal residue" evidence="1">
    <location>
        <position position="1"/>
    </location>
</feature>
<sequence length="141" mass="15319">SVYLPGPRRAGRSEIKVSPIPRCKQRGVNSLQDDRCLQSAGYYSFLCRFSPLSSPKEKQPFPATPLPTSVGVLSESPWVCLQSPPCPPPIIITTTSFFPFPPIHPLPSLVVLSGAVNEKDWTDTIGRRRALSGAPAPACVY</sequence>
<dbReference type="EMBL" id="JAPTMU010000021">
    <property type="protein sequence ID" value="KAJ4925219.1"/>
    <property type="molecule type" value="Genomic_DNA"/>
</dbReference>
<comment type="caution">
    <text evidence="1">The sequence shown here is derived from an EMBL/GenBank/DDBJ whole genome shotgun (WGS) entry which is preliminary data.</text>
</comment>